<evidence type="ECO:0000313" key="1">
    <source>
        <dbReference type="EMBL" id="MDQ0337508.1"/>
    </source>
</evidence>
<evidence type="ECO:0000313" key="2">
    <source>
        <dbReference type="Proteomes" id="UP001232445"/>
    </source>
</evidence>
<keyword evidence="2" id="KW-1185">Reference proteome</keyword>
<comment type="caution">
    <text evidence="1">The sequence shown here is derived from an EMBL/GenBank/DDBJ whole genome shotgun (WGS) entry which is preliminary data.</text>
</comment>
<reference evidence="1 2" key="1">
    <citation type="submission" date="2023-07" db="EMBL/GenBank/DDBJ databases">
        <title>Genomic Encyclopedia of Type Strains, Phase IV (KMG-IV): sequencing the most valuable type-strain genomes for metagenomic binning, comparative biology and taxonomic classification.</title>
        <authorList>
            <person name="Goeker M."/>
        </authorList>
    </citation>
    <scope>NUCLEOTIDE SEQUENCE [LARGE SCALE GENOMIC DNA]</scope>
    <source>
        <strain evidence="1 2">DSM 17740</strain>
    </source>
</reference>
<protein>
    <recommendedName>
        <fullName evidence="3">Hydrolase</fullName>
    </recommendedName>
</protein>
<organism evidence="1 2">
    <name type="scientific">Caldalkalibacillus uzonensis</name>
    <dbReference type="NCBI Taxonomy" id="353224"/>
    <lineage>
        <taxon>Bacteria</taxon>
        <taxon>Bacillati</taxon>
        <taxon>Bacillota</taxon>
        <taxon>Bacilli</taxon>
        <taxon>Bacillales</taxon>
        <taxon>Bacillaceae</taxon>
        <taxon>Caldalkalibacillus</taxon>
    </lineage>
</organism>
<gene>
    <name evidence="1" type="ORF">J2S00_000278</name>
</gene>
<evidence type="ECO:0008006" key="3">
    <source>
        <dbReference type="Google" id="ProtNLM"/>
    </source>
</evidence>
<sequence length="109" mass="13098">MAKKRYYVHPKTAEILDEKDPATFAVEIEATEEEMVELRNLFMELTEEDSDTFFDAFFPFQQEEAMTDNEQYEQVLNHIYEKIYELGTPETKQQLENMQFIKRQAGWRT</sequence>
<accession>A0ABU0CM66</accession>
<proteinExistence type="predicted"/>
<dbReference type="RefSeq" id="WP_307334686.1">
    <property type="nucleotide sequence ID" value="NZ_JAUSUQ010000001.1"/>
</dbReference>
<dbReference type="EMBL" id="JAUSUQ010000001">
    <property type="protein sequence ID" value="MDQ0337508.1"/>
    <property type="molecule type" value="Genomic_DNA"/>
</dbReference>
<name>A0ABU0CM66_9BACI</name>
<dbReference type="Proteomes" id="UP001232445">
    <property type="component" value="Unassembled WGS sequence"/>
</dbReference>